<keyword evidence="2 8" id="KW-0378">Hydrolase</keyword>
<gene>
    <name evidence="8" type="ORF">AAA799N04_00837</name>
</gene>
<dbReference type="SMART" id="SM00490">
    <property type="entry name" value="HELICc"/>
    <property type="match status" value="1"/>
</dbReference>
<evidence type="ECO:0000259" key="6">
    <source>
        <dbReference type="PROSITE" id="PS51192"/>
    </source>
</evidence>
<evidence type="ECO:0000256" key="2">
    <source>
        <dbReference type="ARBA" id="ARBA00022801"/>
    </source>
</evidence>
<dbReference type="InterPro" id="IPR001650">
    <property type="entry name" value="Helicase_C-like"/>
</dbReference>
<evidence type="ECO:0000256" key="1">
    <source>
        <dbReference type="ARBA" id="ARBA00022741"/>
    </source>
</evidence>
<dbReference type="InterPro" id="IPR057342">
    <property type="entry name" value="DEXDc_RapA"/>
</dbReference>
<comment type="caution">
    <text evidence="8">The sequence shown here is derived from an EMBL/GenBank/DDBJ whole genome shotgun (WGS) entry which is preliminary data.</text>
</comment>
<evidence type="ECO:0000313" key="8">
    <source>
        <dbReference type="EMBL" id="KEQ56703.1"/>
    </source>
</evidence>
<dbReference type="Gene3D" id="3.40.50.10810">
    <property type="entry name" value="Tandem AAA-ATPase domain"/>
    <property type="match status" value="1"/>
</dbReference>
<feature type="domain" description="Helicase ATP-binding" evidence="6">
    <location>
        <begin position="113"/>
        <end position="284"/>
    </location>
</feature>
<reference evidence="8 9" key="1">
    <citation type="submission" date="2014-06" db="EMBL/GenBank/DDBJ databases">
        <authorList>
            <person name="Ngugi D.K."/>
            <person name="Blom J."/>
            <person name="Alam I."/>
            <person name="Rashid M."/>
            <person name="Ba Alawi W."/>
            <person name="Zhang G."/>
            <person name="Hikmawan T."/>
            <person name="Guan Y."/>
            <person name="Antunes A."/>
            <person name="Siam R."/>
            <person name="ElDorry H."/>
            <person name="Bajic V."/>
            <person name="Stingl U."/>
        </authorList>
    </citation>
    <scope>NUCLEOTIDE SEQUENCE [LARGE SCALE GENOMIC DNA]</scope>
    <source>
        <strain evidence="8">SCGC AAA799-N04</strain>
    </source>
</reference>
<dbReference type="PROSITE" id="PS51194">
    <property type="entry name" value="HELICASE_CTER"/>
    <property type="match status" value="1"/>
</dbReference>
<dbReference type="InterPro" id="IPR024975">
    <property type="entry name" value="NOV_C"/>
</dbReference>
<dbReference type="PROSITE" id="PS51192">
    <property type="entry name" value="HELICASE_ATP_BIND_1"/>
    <property type="match status" value="1"/>
</dbReference>
<dbReference type="PANTHER" id="PTHR45766">
    <property type="entry name" value="DNA ANNEALING HELICASE AND ENDONUCLEASE ZRANB3 FAMILY MEMBER"/>
    <property type="match status" value="1"/>
</dbReference>
<feature type="coiled-coil region" evidence="5">
    <location>
        <begin position="433"/>
        <end position="489"/>
    </location>
</feature>
<keyword evidence="4" id="KW-0067">ATP-binding</keyword>
<keyword evidence="9" id="KW-1185">Reference proteome</keyword>
<dbReference type="PANTHER" id="PTHR45766:SF6">
    <property type="entry name" value="SWI_SNF-RELATED MATRIX-ASSOCIATED ACTIN-DEPENDENT REGULATOR OF CHROMATIN SUBFAMILY A-LIKE PROTEIN 1"/>
    <property type="match status" value="1"/>
</dbReference>
<dbReference type="GO" id="GO:0005524">
    <property type="term" value="F:ATP binding"/>
    <property type="evidence" value="ECO:0007669"/>
    <property type="project" value="InterPro"/>
</dbReference>
<dbReference type="SMART" id="SM00487">
    <property type="entry name" value="DEXDc"/>
    <property type="match status" value="1"/>
</dbReference>
<dbReference type="GO" id="GO:0140097">
    <property type="term" value="F:catalytic activity, acting on DNA"/>
    <property type="evidence" value="ECO:0007669"/>
    <property type="project" value="UniProtKB-ARBA"/>
</dbReference>
<dbReference type="Proteomes" id="UP000028059">
    <property type="component" value="Unassembled WGS sequence"/>
</dbReference>
<dbReference type="Gene3D" id="3.40.50.300">
    <property type="entry name" value="P-loop containing nucleotide triphosphate hydrolases"/>
    <property type="match status" value="1"/>
</dbReference>
<keyword evidence="1" id="KW-0547">Nucleotide-binding</keyword>
<dbReference type="GO" id="GO:0120545">
    <property type="term" value="F:nucleic acid conformation isomerase activity"/>
    <property type="evidence" value="ECO:0007669"/>
    <property type="project" value="UniProtKB-ARBA"/>
</dbReference>
<dbReference type="EC" id="3.6.-.-" evidence="8"/>
<organism evidence="8 9">
    <name type="scientific">Marine Group I thaumarchaeote SCGC AAA799-N04</name>
    <dbReference type="NCBI Taxonomy" id="1502293"/>
    <lineage>
        <taxon>Archaea</taxon>
        <taxon>Nitrososphaerota</taxon>
        <taxon>Marine Group I</taxon>
    </lineage>
</organism>
<dbReference type="Pfam" id="PF00271">
    <property type="entry name" value="Helicase_C"/>
    <property type="match status" value="1"/>
</dbReference>
<dbReference type="InterPro" id="IPR038718">
    <property type="entry name" value="SNF2-like_sf"/>
</dbReference>
<dbReference type="CDD" id="cd18011">
    <property type="entry name" value="DEXDc_RapA"/>
    <property type="match status" value="1"/>
</dbReference>
<dbReference type="GO" id="GO:0016787">
    <property type="term" value="F:hydrolase activity"/>
    <property type="evidence" value="ECO:0007669"/>
    <property type="project" value="UniProtKB-KW"/>
</dbReference>
<dbReference type="SUPFAM" id="SSF52540">
    <property type="entry name" value="P-loop containing nucleoside triphosphate hydrolases"/>
    <property type="match status" value="2"/>
</dbReference>
<accession>A0A081RND0</accession>
<evidence type="ECO:0000256" key="4">
    <source>
        <dbReference type="ARBA" id="ARBA00022840"/>
    </source>
</evidence>
<keyword evidence="3" id="KW-0347">Helicase</keyword>
<evidence type="ECO:0000256" key="3">
    <source>
        <dbReference type="ARBA" id="ARBA00022806"/>
    </source>
</evidence>
<feature type="domain" description="Helicase C-terminal" evidence="7">
    <location>
        <begin position="471"/>
        <end position="627"/>
    </location>
</feature>
<dbReference type="InterPro" id="IPR049730">
    <property type="entry name" value="SNF2/RAD54-like_C"/>
</dbReference>
<evidence type="ECO:0000259" key="7">
    <source>
        <dbReference type="PROSITE" id="PS51194"/>
    </source>
</evidence>
<dbReference type="InterPro" id="IPR027417">
    <property type="entry name" value="P-loop_NTPase"/>
</dbReference>
<evidence type="ECO:0000256" key="5">
    <source>
        <dbReference type="SAM" id="Coils"/>
    </source>
</evidence>
<dbReference type="Pfam" id="PF13020">
    <property type="entry name" value="NOV_C"/>
    <property type="match status" value="1"/>
</dbReference>
<dbReference type="InterPro" id="IPR006935">
    <property type="entry name" value="Helicase/UvrB_N"/>
</dbReference>
<proteinExistence type="predicted"/>
<dbReference type="InterPro" id="IPR014001">
    <property type="entry name" value="Helicase_ATP-bd"/>
</dbReference>
<protein>
    <submittedName>
        <fullName evidence="8">DNA repair protein RAD50</fullName>
        <ecNumber evidence="8">3.6.-.-</ecNumber>
    </submittedName>
</protein>
<dbReference type="GO" id="GO:0003677">
    <property type="term" value="F:DNA binding"/>
    <property type="evidence" value="ECO:0007669"/>
    <property type="project" value="InterPro"/>
</dbReference>
<sequence length="1113" mass="128469">MDISELKVGAIIEGPKWPDPVEIKKIEDFGEDVKIIGSRLSSGIHVDAILSKEELADINLKTIDCDFSSDPEKVFLALETIRYRFASLYDPLLAMNTSKVDPLPHQIEAVYGHVLKLPRIRFLLAHDPGAGKTIMAGLIIKEMKLRHLVSRILIVAPGHLKNQWSRELKEKFEENFIIANRGTTNALYGENVWSKENQIITSIDFAKRDEILPSLQSSQFDLIIVDEAHKMAAYKYSDSVTKTGRYKLGEILSNNSEHLLFLTATPHKGDTENFRLFLDLLEPGFFATPDMLEESIEKDENSLFLRRIKEDMKDFEGKPLFLPRHVFTPTYNLSTPERDLYRKITEYVRNQYNKALSSEKKRNIGFALIILQRRLASSSFALWKSLQRRRDRLKEMLSDFEKSKKTTPKVFDFDDTEDMSEEERWEQEQLWETLSIAENREELEREIQTLEELVDTTKQVIDQEAEVKLEKLKETMKTLEEKSLNKKILIFTESRDTLEYLEKRIKSWGYQVNTIHGGMQQLERIEAEKIFKTQTQVMIATEAAGEGINLQFCHLMINYDIPWNPNRLEQRMGRIHRYGQKFEVFVYNLIAHDTVEGRIFKRLFEKLAEIKSKLGSDKVYDIIGEIYYGKDLSQLLSDAAIGAKTEDEILTELEITVDTEYIQKIRDDLGDTLATKHIDFTQIKDLRERARENKLIPDYTANFFKKAFVKAEGKIRERPRSLYAIDSIPYWIRSITKEDTIKKSFGPTLNSYPKITFDKEVGPKDQDAEFITFGHPLFESVLEWISRNFSGDLQKGACFIDHSGQLDGTILFFEGAINDGTGRVAGKRLFSYYVDSKTNSVEYIQPTILWDLQESQSKNSTTVDLDALKSKVQSEVIQTLRSYQKELLEERTRQSEIKEKYGIESLQKLIFNHDSDLLQLKARKEAGDNVDLAIRNKEERQRQYMDNKKDLEDLIKREKSLTLNTPTFLGIIEVIPPNVIQDEMRENTVSEKAAMDVTMKYEASHGRTPRDVSKIIGPGYDVKSIDKDGNTRYIEVKGRVGVGAVALSKNEWFKAKQLGDDYYLYVVWNTKDYPQTELTPLIIQNPSTNLNPKLNIHYLVDASEIKEKSDGGS</sequence>
<dbReference type="CDD" id="cd18793">
    <property type="entry name" value="SF2_C_SNF"/>
    <property type="match status" value="1"/>
</dbReference>
<dbReference type="EMBL" id="JOKN01000011">
    <property type="protein sequence ID" value="KEQ56703.1"/>
    <property type="molecule type" value="Genomic_DNA"/>
</dbReference>
<keyword evidence="5" id="KW-0175">Coiled coil</keyword>
<name>A0A081RND0_9ARCH</name>
<evidence type="ECO:0000313" key="9">
    <source>
        <dbReference type="Proteomes" id="UP000028059"/>
    </source>
</evidence>
<dbReference type="Pfam" id="PF04851">
    <property type="entry name" value="ResIII"/>
    <property type="match status" value="1"/>
</dbReference>
<dbReference type="AlphaFoldDB" id="A0A081RND0"/>